<evidence type="ECO:0000313" key="2">
    <source>
        <dbReference type="Proteomes" id="UP000298127"/>
    </source>
</evidence>
<protein>
    <submittedName>
        <fullName evidence="1">Uncharacterized protein</fullName>
    </submittedName>
</protein>
<comment type="caution">
    <text evidence="1">The sequence shown here is derived from an EMBL/GenBank/DDBJ whole genome shotgun (WGS) entry which is preliminary data.</text>
</comment>
<proteinExistence type="predicted"/>
<name>A0A4Y9R320_9MICO</name>
<keyword evidence="2" id="KW-1185">Reference proteome</keyword>
<dbReference type="RefSeq" id="WP_135119520.1">
    <property type="nucleotide sequence ID" value="NZ_SPQZ01000002.1"/>
</dbReference>
<reference evidence="1 2" key="1">
    <citation type="journal article" date="2018" name="J. Microbiol.">
        <title>Leifsonia flava sp. nov., a novel actinobacterium isolated from the rhizosphere of Aquilegia viridiflora.</title>
        <authorList>
            <person name="Cai Y."/>
            <person name="Tao W.Z."/>
            <person name="Ma Y.J."/>
            <person name="Cheng J."/>
            <person name="Zhang M.Y."/>
            <person name="Zhang Y.X."/>
        </authorList>
    </citation>
    <scope>NUCLEOTIDE SEQUENCE [LARGE SCALE GENOMIC DNA]</scope>
    <source>
        <strain evidence="1 2">SYP-B2174</strain>
    </source>
</reference>
<accession>A0A4Y9R320</accession>
<gene>
    <name evidence="1" type="ORF">E4M00_05880</name>
</gene>
<organism evidence="1 2">
    <name type="scientific">Orlajensenia leifsoniae</name>
    <dbReference type="NCBI Taxonomy" id="2561933"/>
    <lineage>
        <taxon>Bacteria</taxon>
        <taxon>Bacillati</taxon>
        <taxon>Actinomycetota</taxon>
        <taxon>Actinomycetes</taxon>
        <taxon>Micrococcales</taxon>
        <taxon>Microbacteriaceae</taxon>
        <taxon>Orlajensenia</taxon>
    </lineage>
</organism>
<evidence type="ECO:0000313" key="1">
    <source>
        <dbReference type="EMBL" id="TFV99024.1"/>
    </source>
</evidence>
<dbReference type="AlphaFoldDB" id="A0A4Y9R320"/>
<dbReference type="Proteomes" id="UP000298127">
    <property type="component" value="Unassembled WGS sequence"/>
</dbReference>
<sequence length="239" mass="25703">MTAGSVPADDRLDIETMARHQARAACRRLADTPYDNGFMPLYADLYLDSRPYASFAVVPDERALGVLHHITKHLNADAIAITSDTWIAVGLDPETRASATIESRFEVGDPRVSEALAVTVGSLDDGLLSVRIPYARSVMDGLELSEPIISGLSDGDEFHGPISDGLVDALNGVEDEAAASVRDRIMAPTDVEVAMLLFDHEGWGGFDRLDPGWARTRFGVSNVDETNPLALLLAAAVID</sequence>
<dbReference type="EMBL" id="SPQZ01000002">
    <property type="protein sequence ID" value="TFV99024.1"/>
    <property type="molecule type" value="Genomic_DNA"/>
</dbReference>